<keyword evidence="5 10" id="KW-0812">Transmembrane</keyword>
<evidence type="ECO:0000256" key="4">
    <source>
        <dbReference type="ARBA" id="ARBA00022628"/>
    </source>
</evidence>
<evidence type="ECO:0000256" key="8">
    <source>
        <dbReference type="ARBA" id="ARBA00023228"/>
    </source>
</evidence>
<dbReference type="GO" id="GO:0005765">
    <property type="term" value="C:lysosomal membrane"/>
    <property type="evidence" value="ECO:0007669"/>
    <property type="project" value="UniProtKB-SubCell"/>
</dbReference>
<feature type="transmembrane region" description="Helical" evidence="10">
    <location>
        <begin position="365"/>
        <end position="387"/>
    </location>
</feature>
<name>A0ABD0K619_9CAEN</name>
<feature type="transmembrane region" description="Helical" evidence="10">
    <location>
        <begin position="45"/>
        <end position="71"/>
    </location>
</feature>
<keyword evidence="4" id="KW-0846">Cobalamin</keyword>
<dbReference type="InterPro" id="IPR006876">
    <property type="entry name" value="LMBR1-like_membr_prot"/>
</dbReference>
<evidence type="ECO:0000256" key="9">
    <source>
        <dbReference type="ARBA" id="ARBA00023285"/>
    </source>
</evidence>
<accession>A0ABD0K619</accession>
<sequence>MAIPSSVLAAGWIPFVVVLVLTLLFSAIYIRYYMSKYDSELSTTLTAIIALSITLLTSDLVPVDIFLVSFMKNSNGTFKDWASDNSTRSSLEDTVLYAYYSLYGIICFCFFILLPFMYFFYEEKDENSTCKSRCCSGLKYLIVFIIIAVALLLIGAFVPTKSAPNSNSTDWQKVEALFEGLGSNGGQDAISFVISVFSLLGMLGLVTYTAYGMSALPMELMTGKGSAKRERMTVQHRREANRSRREAIHDKYFGEGSRGSTRARQREAGLEEEDRLMARQERHLQEQERSWCQKCLMLLRPFEIVLGVVCFLLGLLIFISLLLTNIDKAMHSLGYKFGFALPTRHLPNPVDIVLVFTQKVFPLDYILMTGIIVYFVLCSMTGVRRIGIWFLWIRMYKVRPRRTVPQGLLMFCMILMFLVLAINVIVYELTPQYSSFGSQHYLKTVTRGNMTTQSLEPCTTEVSSDECTITRMALLLTRFFYKMWFFGAAYYCCTWAFLAIFLIGFIVTVVRGRRSAIQGEVDKDDFEESDEELLHA</sequence>
<protein>
    <recommendedName>
        <fullName evidence="14">Lysosomal cobalamin transporter</fullName>
    </recommendedName>
</protein>
<dbReference type="PANTHER" id="PTHR16130:SF2">
    <property type="entry name" value="LYSOSOMAL COBALAMIN TRANSPORT ESCORT PROTEIN LMBD1"/>
    <property type="match status" value="1"/>
</dbReference>
<keyword evidence="7 10" id="KW-0472">Membrane</keyword>
<evidence type="ECO:0000256" key="2">
    <source>
        <dbReference type="ARBA" id="ARBA00009901"/>
    </source>
</evidence>
<evidence type="ECO:0000256" key="5">
    <source>
        <dbReference type="ARBA" id="ARBA00022692"/>
    </source>
</evidence>
<feature type="transmembrane region" description="Helical" evidence="10">
    <location>
        <begin position="140"/>
        <end position="158"/>
    </location>
</feature>
<feature type="transmembrane region" description="Helical" evidence="10">
    <location>
        <begin position="12"/>
        <end position="33"/>
    </location>
</feature>
<feature type="transmembrane region" description="Helical" evidence="10">
    <location>
        <begin position="408"/>
        <end position="427"/>
    </location>
</feature>
<evidence type="ECO:0000256" key="7">
    <source>
        <dbReference type="ARBA" id="ARBA00023136"/>
    </source>
</evidence>
<dbReference type="AlphaFoldDB" id="A0ABD0K619"/>
<proteinExistence type="inferred from homology"/>
<comment type="subcellular location">
    <subcellularLocation>
        <location evidence="1">Lysosome membrane</location>
        <topology evidence="1">Multi-pass membrane protein</topology>
    </subcellularLocation>
</comment>
<dbReference type="Pfam" id="PF04791">
    <property type="entry name" value="LMBR1"/>
    <property type="match status" value="1"/>
</dbReference>
<dbReference type="GO" id="GO:0031419">
    <property type="term" value="F:cobalamin binding"/>
    <property type="evidence" value="ECO:0007669"/>
    <property type="project" value="UniProtKB-KW"/>
</dbReference>
<evidence type="ECO:0000256" key="1">
    <source>
        <dbReference type="ARBA" id="ARBA00004155"/>
    </source>
</evidence>
<comment type="caution">
    <text evidence="11">The sequence shown here is derived from an EMBL/GenBank/DDBJ whole genome shotgun (WGS) entry which is preliminary data.</text>
</comment>
<evidence type="ECO:0000313" key="12">
    <source>
        <dbReference type="EMBL" id="KAK7501204.1"/>
    </source>
</evidence>
<reference evidence="11" key="1">
    <citation type="submission" date="2020-09" db="EMBL/GenBank/DDBJ databases">
        <authorList>
            <person name="Won Y."/>
        </authorList>
    </citation>
    <scope>NUCLEOTIDE SEQUENCE</scope>
    <source>
        <strain evidence="11">Wonlab-2016</strain>
        <tissue evidence="11">Foot muscle</tissue>
    </source>
</reference>
<evidence type="ECO:0000313" key="11">
    <source>
        <dbReference type="EMBL" id="KAK7482267.1"/>
    </source>
</evidence>
<dbReference type="InterPro" id="IPR050854">
    <property type="entry name" value="LMBD1_LysCbl_Transport"/>
</dbReference>
<feature type="transmembrane region" description="Helical" evidence="10">
    <location>
        <begin position="304"/>
        <end position="323"/>
    </location>
</feature>
<evidence type="ECO:0008006" key="14">
    <source>
        <dbReference type="Google" id="ProtNLM"/>
    </source>
</evidence>
<evidence type="ECO:0000256" key="10">
    <source>
        <dbReference type="SAM" id="Phobius"/>
    </source>
</evidence>
<dbReference type="EMBL" id="JACVVK020000033">
    <property type="protein sequence ID" value="KAK7501204.1"/>
    <property type="molecule type" value="Genomic_DNA"/>
</dbReference>
<evidence type="ECO:0000256" key="6">
    <source>
        <dbReference type="ARBA" id="ARBA00022989"/>
    </source>
</evidence>
<evidence type="ECO:0000256" key="3">
    <source>
        <dbReference type="ARBA" id="ARBA00022448"/>
    </source>
</evidence>
<evidence type="ECO:0000313" key="13">
    <source>
        <dbReference type="Proteomes" id="UP001519460"/>
    </source>
</evidence>
<gene>
    <name evidence="12" type="ORF">BaRGS_00007689</name>
    <name evidence="11" type="ORF">BaRGS_00026510</name>
</gene>
<keyword evidence="13" id="KW-1185">Reference proteome</keyword>
<dbReference type="Proteomes" id="UP001519460">
    <property type="component" value="Unassembled WGS sequence"/>
</dbReference>
<dbReference type="PANTHER" id="PTHR16130">
    <property type="entry name" value="LYSOSOMAL COBALAMIN TRANSPORTER-RELATED"/>
    <property type="match status" value="1"/>
</dbReference>
<dbReference type="EMBL" id="JACVVK020000248">
    <property type="protein sequence ID" value="KAK7482267.1"/>
    <property type="molecule type" value="Genomic_DNA"/>
</dbReference>
<keyword evidence="6 10" id="KW-1133">Transmembrane helix</keyword>
<feature type="transmembrane region" description="Helical" evidence="10">
    <location>
        <begin position="189"/>
        <end position="211"/>
    </location>
</feature>
<reference evidence="11" key="3">
    <citation type="submission" date="2023-01" db="EMBL/GenBank/DDBJ databases">
        <authorList>
            <person name="Patra A."/>
        </authorList>
    </citation>
    <scope>NUCLEOTIDE SEQUENCE</scope>
    <source>
        <strain evidence="11">Wonlab-2016</strain>
        <tissue evidence="11">Foot muscle</tissue>
    </source>
</reference>
<comment type="similarity">
    <text evidence="2">Belongs to the LIMR family. LMBRD1 subfamily.</text>
</comment>
<reference evidence="11 13" key="2">
    <citation type="journal article" date="2023" name="Sci. Data">
        <title>Genome assembly of the Korean intertidal mud-creeper Batillaria attramentaria.</title>
        <authorList>
            <person name="Patra A.K."/>
            <person name="Ho P.T."/>
            <person name="Jun S."/>
            <person name="Lee S.J."/>
            <person name="Kim Y."/>
            <person name="Won Y.J."/>
        </authorList>
    </citation>
    <scope>NUCLEOTIDE SEQUENCE [LARGE SCALE GENOMIC DNA]</scope>
    <source>
        <strain evidence="11">Wonlab-2016</strain>
    </source>
</reference>
<feature type="transmembrane region" description="Helical" evidence="10">
    <location>
        <begin position="97"/>
        <end position="120"/>
    </location>
</feature>
<organism evidence="11 13">
    <name type="scientific">Batillaria attramentaria</name>
    <dbReference type="NCBI Taxonomy" id="370345"/>
    <lineage>
        <taxon>Eukaryota</taxon>
        <taxon>Metazoa</taxon>
        <taxon>Spiralia</taxon>
        <taxon>Lophotrochozoa</taxon>
        <taxon>Mollusca</taxon>
        <taxon>Gastropoda</taxon>
        <taxon>Caenogastropoda</taxon>
        <taxon>Sorbeoconcha</taxon>
        <taxon>Cerithioidea</taxon>
        <taxon>Batillariidae</taxon>
        <taxon>Batillaria</taxon>
    </lineage>
</organism>
<feature type="transmembrane region" description="Helical" evidence="10">
    <location>
        <begin position="488"/>
        <end position="510"/>
    </location>
</feature>
<keyword evidence="3" id="KW-0813">Transport</keyword>
<keyword evidence="8" id="KW-0458">Lysosome</keyword>
<keyword evidence="9" id="KW-0170">Cobalt</keyword>